<gene>
    <name evidence="7" type="ORF">Clacol_002805</name>
</gene>
<dbReference type="GO" id="GO:0006099">
    <property type="term" value="P:tricarboxylic acid cycle"/>
    <property type="evidence" value="ECO:0007669"/>
    <property type="project" value="UniProtKB-KW"/>
</dbReference>
<feature type="region of interest" description="Disordered" evidence="6">
    <location>
        <begin position="291"/>
        <end position="338"/>
    </location>
</feature>
<dbReference type="InterPro" id="IPR016142">
    <property type="entry name" value="Citrate_synth-like_lrg_a-sub"/>
</dbReference>
<evidence type="ECO:0000313" key="7">
    <source>
        <dbReference type="EMBL" id="GJJ08586.1"/>
    </source>
</evidence>
<evidence type="ECO:0000256" key="1">
    <source>
        <dbReference type="ARBA" id="ARBA00005007"/>
    </source>
</evidence>
<name>A0AAV5A7P2_9AGAM</name>
<keyword evidence="3" id="KW-0816">Tricarboxylic acid cycle</keyword>
<dbReference type="FunFam" id="1.10.230.10:FF:000002">
    <property type="entry name" value="Citrate synthase"/>
    <property type="match status" value="1"/>
</dbReference>
<protein>
    <recommendedName>
        <fullName evidence="5">Citrate synthase</fullName>
    </recommendedName>
</protein>
<comment type="caution">
    <text evidence="7">The sequence shown here is derived from an EMBL/GenBank/DDBJ whole genome shotgun (WGS) entry which is preliminary data.</text>
</comment>
<accession>A0AAV5A7P2</accession>
<evidence type="ECO:0000256" key="3">
    <source>
        <dbReference type="ARBA" id="ARBA00022532"/>
    </source>
</evidence>
<dbReference type="PANTHER" id="PTHR42871">
    <property type="entry name" value="CITRATE SYNTHASE"/>
    <property type="match status" value="1"/>
</dbReference>
<dbReference type="InterPro" id="IPR002020">
    <property type="entry name" value="Citrate_synthase"/>
</dbReference>
<dbReference type="InterPro" id="IPR016143">
    <property type="entry name" value="Citrate_synth-like_sm_a-sub"/>
</dbReference>
<evidence type="ECO:0000313" key="8">
    <source>
        <dbReference type="Proteomes" id="UP001050691"/>
    </source>
</evidence>
<dbReference type="SUPFAM" id="SSF48256">
    <property type="entry name" value="Citrate synthase"/>
    <property type="match status" value="1"/>
</dbReference>
<feature type="compositionally biased region" description="Polar residues" evidence="6">
    <location>
        <begin position="8"/>
        <end position="22"/>
    </location>
</feature>
<dbReference type="FunFam" id="1.10.580.10:FF:000005">
    <property type="entry name" value="Citrate synthase"/>
    <property type="match status" value="1"/>
</dbReference>
<organism evidence="7 8">
    <name type="scientific">Clathrus columnatus</name>
    <dbReference type="NCBI Taxonomy" id="1419009"/>
    <lineage>
        <taxon>Eukaryota</taxon>
        <taxon>Fungi</taxon>
        <taxon>Dikarya</taxon>
        <taxon>Basidiomycota</taxon>
        <taxon>Agaricomycotina</taxon>
        <taxon>Agaricomycetes</taxon>
        <taxon>Phallomycetidae</taxon>
        <taxon>Phallales</taxon>
        <taxon>Clathraceae</taxon>
        <taxon>Clathrus</taxon>
    </lineage>
</organism>
<dbReference type="Gene3D" id="1.10.230.10">
    <property type="entry name" value="Cytochrome P450-Terp, domain 2"/>
    <property type="match status" value="1"/>
</dbReference>
<sequence>MSEHDSRTPSLTNSECTLSSAGDNPRYASSPIKPNNVINHTVVAVGKELDSKKRSSQALSIHSSRTSLISRSSIYYGYMSGFIRTWSTPTILKCLLIYIQWKDFQAVIRTCRSTRTFNQDIRDVTLARFIPGYQRVNPRDDVIVTLPDLENLMASTQIALSSYPKLAVDLLSRASPLPQSQLLSDHFVKYTQAHSRFVLFLRSQAPRWQSSLYAEEPIKRRSIHSSLLRELNFPLPLSYFGLDYNCKTTTNTNDSQHHKTTNNNTQTIYSNSIHISNDQNIISNTSSSKLKIKSSLKRRPHSLEDSRLRPLPVKPRSSIFGHKNRPPPPLPQSSPPSLKYYSVNRRRHVDNNENHYISHSRYMSEALPPPRYPFASNSTNSLPTSLGSSSASSFVSRNHFPNPHDLIHALSRTRAPILRVFVPCSSLDEESVLIEAEHQLITGGLWEHLRTGDAVLNLGYVPTDSLRVCGWLIFVEGRLKAYFPPDPPPVPDFNSLESPLYYMHLNQHCNCRSFIRLPRVRLHLELIQLTSVLPSPHGPQRLVRVKHYAWIGKMYIRDEDTESLRLGDGWAGEWILEAPGTPEGRQSLIDAIEGRTLDSRGRQWEIIGEKSGSGKLWLKMLSEPRIADSAFTNFDLAMGHSQDNSGRTDTLTVVDNRTGKSYVIPIVDNAIQATAFKVIKAPPKPQERDENETERGLRVVDKGFMNTAVIYSEITYIDGNAGVLRYSVRGYPIEQLAVQSTFLETAYLLIYGYLPSINQYRTFEYEVMQHAVTHVDVDLFFRSFRYDAHPMAILTSSFAALGSYYSEANPSLQGQTLFTKGDTTSLATMDKQIYRLIGKATTLAAMAYRVRQGRPFVIPPKGLSYAGSFLYQLDHLGEANYVPNPILEKALDVLFLLHADHELNASCTTVLQTGSSLVDPYSAISAGCASLYGPLHGGANEAVIRMLISIGSPENVPTFVEQVKRREKVLSGFGHRVYKTSDPRSFIVRKTADEVFKVTGQDPLLDTAMKLHDVAMNDEYFVQRKLAPNVDFCELLCRSGLIYRAMGFPLDFFPVLFAVPRVVGWLAHWRQMMLQTGGVKIWRPRQIYVGSGKRDYMPIESRSEVKEEKNVPHSVEHTGLSKRTKLAQYKGKL</sequence>
<dbReference type="InterPro" id="IPR036969">
    <property type="entry name" value="Citrate_synthase_sf"/>
</dbReference>
<dbReference type="Gene3D" id="1.10.580.10">
    <property type="entry name" value="Citrate Synthase, domain 1"/>
    <property type="match status" value="1"/>
</dbReference>
<dbReference type="GO" id="GO:0032787">
    <property type="term" value="P:monocarboxylic acid metabolic process"/>
    <property type="evidence" value="ECO:0007669"/>
    <property type="project" value="UniProtKB-ARBA"/>
</dbReference>
<proteinExistence type="inferred from homology"/>
<dbReference type="GO" id="GO:0046912">
    <property type="term" value="F:acyltransferase activity, acyl groups converted into alkyl on transfer"/>
    <property type="evidence" value="ECO:0007669"/>
    <property type="project" value="InterPro"/>
</dbReference>
<keyword evidence="8" id="KW-1185">Reference proteome</keyword>
<dbReference type="PRINTS" id="PR00143">
    <property type="entry name" value="CITRTSNTHASE"/>
</dbReference>
<evidence type="ECO:0000256" key="5">
    <source>
        <dbReference type="RuleBase" id="RU000441"/>
    </source>
</evidence>
<dbReference type="PROSITE" id="PS00480">
    <property type="entry name" value="CITRATE_SYNTHASE"/>
    <property type="match status" value="1"/>
</dbReference>
<feature type="compositionally biased region" description="Basic residues" evidence="6">
    <location>
        <begin position="291"/>
        <end position="300"/>
    </location>
</feature>
<reference evidence="7" key="1">
    <citation type="submission" date="2021-10" db="EMBL/GenBank/DDBJ databases">
        <title>De novo Genome Assembly of Clathrus columnatus (Basidiomycota, Fungi) Using Illumina and Nanopore Sequence Data.</title>
        <authorList>
            <person name="Ogiso-Tanaka E."/>
            <person name="Itagaki H."/>
            <person name="Hosoya T."/>
            <person name="Hosaka K."/>
        </authorList>
    </citation>
    <scope>NUCLEOTIDE SEQUENCE</scope>
    <source>
        <strain evidence="7">MO-923</strain>
    </source>
</reference>
<evidence type="ECO:0000256" key="4">
    <source>
        <dbReference type="ARBA" id="ARBA00022679"/>
    </source>
</evidence>
<dbReference type="Proteomes" id="UP001050691">
    <property type="component" value="Unassembled WGS sequence"/>
</dbReference>
<dbReference type="AlphaFoldDB" id="A0AAV5A7P2"/>
<dbReference type="InterPro" id="IPR019810">
    <property type="entry name" value="Citrate_synthase_AS"/>
</dbReference>
<comment type="similarity">
    <text evidence="2 5">Belongs to the citrate synthase family.</text>
</comment>
<dbReference type="PANTHER" id="PTHR42871:SF1">
    <property type="entry name" value="CITRATE SYNTHASE"/>
    <property type="match status" value="1"/>
</dbReference>
<evidence type="ECO:0000256" key="2">
    <source>
        <dbReference type="ARBA" id="ARBA00010566"/>
    </source>
</evidence>
<dbReference type="EMBL" id="BPWL01000003">
    <property type="protein sequence ID" value="GJJ08586.1"/>
    <property type="molecule type" value="Genomic_DNA"/>
</dbReference>
<evidence type="ECO:0000256" key="6">
    <source>
        <dbReference type="SAM" id="MobiDB-lite"/>
    </source>
</evidence>
<keyword evidence="4 5" id="KW-0808">Transferase</keyword>
<feature type="region of interest" description="Disordered" evidence="6">
    <location>
        <begin position="1"/>
        <end position="33"/>
    </location>
</feature>
<dbReference type="Pfam" id="PF00285">
    <property type="entry name" value="Citrate_synt"/>
    <property type="match status" value="1"/>
</dbReference>
<comment type="pathway">
    <text evidence="1">Carbohydrate metabolism.</text>
</comment>